<keyword evidence="4" id="KW-1185">Reference proteome</keyword>
<dbReference type="GO" id="GO:0005524">
    <property type="term" value="F:ATP binding"/>
    <property type="evidence" value="ECO:0007669"/>
    <property type="project" value="InterPro"/>
</dbReference>
<feature type="compositionally biased region" description="Polar residues" evidence="1">
    <location>
        <begin position="579"/>
        <end position="616"/>
    </location>
</feature>
<dbReference type="EMBL" id="BNJQ01000021">
    <property type="protein sequence ID" value="GHP08546.1"/>
    <property type="molecule type" value="Genomic_DNA"/>
</dbReference>
<dbReference type="GO" id="GO:0004674">
    <property type="term" value="F:protein serine/threonine kinase activity"/>
    <property type="evidence" value="ECO:0007669"/>
    <property type="project" value="TreeGrafter"/>
</dbReference>
<feature type="region of interest" description="Disordered" evidence="1">
    <location>
        <begin position="374"/>
        <end position="411"/>
    </location>
</feature>
<dbReference type="PANTHER" id="PTHR44329:SF260">
    <property type="entry name" value="PROTEIN KINASE DOMAIN-CONTAINING PROTEIN"/>
    <property type="match status" value="1"/>
</dbReference>
<dbReference type="PROSITE" id="PS50011">
    <property type="entry name" value="PROTEIN_KINASE_DOM"/>
    <property type="match status" value="1"/>
</dbReference>
<protein>
    <recommendedName>
        <fullName evidence="2">Protein kinase domain-containing protein</fullName>
    </recommendedName>
</protein>
<feature type="compositionally biased region" description="Polar residues" evidence="1">
    <location>
        <begin position="501"/>
        <end position="512"/>
    </location>
</feature>
<dbReference type="InterPro" id="IPR000719">
    <property type="entry name" value="Prot_kinase_dom"/>
</dbReference>
<dbReference type="AlphaFoldDB" id="A0A830HMA4"/>
<dbReference type="PROSITE" id="PS00108">
    <property type="entry name" value="PROTEIN_KINASE_ST"/>
    <property type="match status" value="1"/>
</dbReference>
<dbReference type="SUPFAM" id="SSF56112">
    <property type="entry name" value="Protein kinase-like (PK-like)"/>
    <property type="match status" value="1"/>
</dbReference>
<dbReference type="Pfam" id="PF00069">
    <property type="entry name" value="Pkinase"/>
    <property type="match status" value="1"/>
</dbReference>
<dbReference type="CDD" id="cd00180">
    <property type="entry name" value="PKc"/>
    <property type="match status" value="1"/>
</dbReference>
<accession>A0A830HMA4</accession>
<feature type="compositionally biased region" description="Low complexity" evidence="1">
    <location>
        <begin position="33"/>
        <end position="42"/>
    </location>
</feature>
<dbReference type="Gene3D" id="1.10.510.10">
    <property type="entry name" value="Transferase(Phosphotransferase) domain 1"/>
    <property type="match status" value="1"/>
</dbReference>
<reference evidence="3" key="1">
    <citation type="submission" date="2020-10" db="EMBL/GenBank/DDBJ databases">
        <title>Unveiling of a novel bifunctional photoreceptor, Dualchrome1, isolated from a cosmopolitan green alga.</title>
        <authorList>
            <person name="Suzuki S."/>
            <person name="Kawachi M."/>
        </authorList>
    </citation>
    <scope>NUCLEOTIDE SEQUENCE</scope>
    <source>
        <strain evidence="3">NIES 2893</strain>
    </source>
</reference>
<evidence type="ECO:0000259" key="2">
    <source>
        <dbReference type="PROSITE" id="PS50011"/>
    </source>
</evidence>
<evidence type="ECO:0000313" key="4">
    <source>
        <dbReference type="Proteomes" id="UP000660262"/>
    </source>
</evidence>
<dbReference type="InterPro" id="IPR011009">
    <property type="entry name" value="Kinase-like_dom_sf"/>
</dbReference>
<evidence type="ECO:0000256" key="1">
    <source>
        <dbReference type="SAM" id="MobiDB-lite"/>
    </source>
</evidence>
<dbReference type="InterPro" id="IPR051681">
    <property type="entry name" value="Ser/Thr_Kinases-Pseudokinases"/>
</dbReference>
<comment type="caution">
    <text evidence="3">The sequence shown here is derived from an EMBL/GenBank/DDBJ whole genome shotgun (WGS) entry which is preliminary data.</text>
</comment>
<name>A0A830HMA4_9CHLO</name>
<dbReference type="InterPro" id="IPR008271">
    <property type="entry name" value="Ser/Thr_kinase_AS"/>
</dbReference>
<gene>
    <name evidence="3" type="ORF">PPROV_000728400</name>
</gene>
<dbReference type="OrthoDB" id="2013833at2759"/>
<sequence>MSPGGSRLAPLHASPGGNMRERVLISSAHNNALAMNNNNSGDDANDANADEHMSPARAGSPVPMQGSGSRMSESSFTSGGLMGALCGGSPVPSYRNHFRPQPQPQAHPEGAHALPTPPTAAVAAAAAGADNRADDNSNGTIPFEVLVEDPSDSTLILPHVEPFRAQWRLCGHGQYGAVYHWRVLGRGIAIKVASTDKGESGVNSLRRERDHLLYLSPHPRIVQICAHYRDQEKQDLHVIMEYVPTTLRDDTVVARAPLSLVFCMLAEGLAYMHSHGVMHRDVKARNVLCAPSQTDSSGWSVKVIDFGLACNLQTDNDDWVRRRVGDRKYRAPETAHAVRRSMVYAPSADVYSFGATIAFCLDQRARLDASAINEQAQRRRDDVQRTPPISPSAAQRRSVDGGSLDGGSRSVSANSLVQAAVVGISRSSPRSPVNDAVMTASPSPPGSPTARFRRNPSYGARQNSSGHLLPTVDDILPASPSHAGGVRNSSRFANEDDSRRMSTGNLSSSPTSAPGRAPRRVRPYIISSAGEMLVAVGETCVQLDPEARPSMRQIVTLLDDLPDDGPTTSSPEYRPSFDARQSPQGSDGGSTLPNINMSRHSTGSVPIAGASTSSQEHVPPPRRRPTTLMDDLLNIDSEDDVLADTTLRLRILLRSVKQNRVGEGEGGKGWPHAKHH</sequence>
<feature type="region of interest" description="Disordered" evidence="1">
    <location>
        <begin position="33"/>
        <end position="112"/>
    </location>
</feature>
<feature type="domain" description="Protein kinase" evidence="2">
    <location>
        <begin position="164"/>
        <end position="561"/>
    </location>
</feature>
<evidence type="ECO:0000313" key="3">
    <source>
        <dbReference type="EMBL" id="GHP08546.1"/>
    </source>
</evidence>
<feature type="compositionally biased region" description="Low complexity" evidence="1">
    <location>
        <begin position="559"/>
        <end position="571"/>
    </location>
</feature>
<dbReference type="Proteomes" id="UP000660262">
    <property type="component" value="Unassembled WGS sequence"/>
</dbReference>
<proteinExistence type="predicted"/>
<feature type="region of interest" description="Disordered" evidence="1">
    <location>
        <begin position="426"/>
        <end position="519"/>
    </location>
</feature>
<dbReference type="SMART" id="SM00220">
    <property type="entry name" value="S_TKc"/>
    <property type="match status" value="1"/>
</dbReference>
<feature type="region of interest" description="Disordered" evidence="1">
    <location>
        <begin position="559"/>
        <end position="628"/>
    </location>
</feature>
<dbReference type="PANTHER" id="PTHR44329">
    <property type="entry name" value="SERINE/THREONINE-PROTEIN KINASE TNNI3K-RELATED"/>
    <property type="match status" value="1"/>
</dbReference>
<organism evidence="3 4">
    <name type="scientific">Pycnococcus provasolii</name>
    <dbReference type="NCBI Taxonomy" id="41880"/>
    <lineage>
        <taxon>Eukaryota</taxon>
        <taxon>Viridiplantae</taxon>
        <taxon>Chlorophyta</taxon>
        <taxon>Pseudoscourfieldiophyceae</taxon>
        <taxon>Pseudoscourfieldiales</taxon>
        <taxon>Pycnococcaceae</taxon>
        <taxon>Pycnococcus</taxon>
    </lineage>
</organism>
<feature type="compositionally biased region" description="Polar residues" evidence="1">
    <location>
        <begin position="66"/>
        <end position="78"/>
    </location>
</feature>